<protein>
    <submittedName>
        <fullName evidence="1">Uncharacterized protein</fullName>
    </submittedName>
</protein>
<accession>A0A137NPN0</accession>
<gene>
    <name evidence="1" type="ORF">CONCODRAFT_14105</name>
</gene>
<proteinExistence type="predicted"/>
<dbReference type="Proteomes" id="UP000070444">
    <property type="component" value="Unassembled WGS sequence"/>
</dbReference>
<evidence type="ECO:0000313" key="2">
    <source>
        <dbReference type="Proteomes" id="UP000070444"/>
    </source>
</evidence>
<keyword evidence="2" id="KW-1185">Reference proteome</keyword>
<organism evidence="1 2">
    <name type="scientific">Conidiobolus coronatus (strain ATCC 28846 / CBS 209.66 / NRRL 28638)</name>
    <name type="common">Delacroixia coronata</name>
    <dbReference type="NCBI Taxonomy" id="796925"/>
    <lineage>
        <taxon>Eukaryota</taxon>
        <taxon>Fungi</taxon>
        <taxon>Fungi incertae sedis</taxon>
        <taxon>Zoopagomycota</taxon>
        <taxon>Entomophthoromycotina</taxon>
        <taxon>Entomophthoromycetes</taxon>
        <taxon>Entomophthorales</taxon>
        <taxon>Ancylistaceae</taxon>
        <taxon>Conidiobolus</taxon>
    </lineage>
</organism>
<reference evidence="1 2" key="1">
    <citation type="journal article" date="2015" name="Genome Biol. Evol.">
        <title>Phylogenomic analyses indicate that early fungi evolved digesting cell walls of algal ancestors of land plants.</title>
        <authorList>
            <person name="Chang Y."/>
            <person name="Wang S."/>
            <person name="Sekimoto S."/>
            <person name="Aerts A.L."/>
            <person name="Choi C."/>
            <person name="Clum A."/>
            <person name="LaButti K.M."/>
            <person name="Lindquist E.A."/>
            <person name="Yee Ngan C."/>
            <person name="Ohm R.A."/>
            <person name="Salamov A.A."/>
            <person name="Grigoriev I.V."/>
            <person name="Spatafora J.W."/>
            <person name="Berbee M.L."/>
        </authorList>
    </citation>
    <scope>NUCLEOTIDE SEQUENCE [LARGE SCALE GENOMIC DNA]</scope>
    <source>
        <strain evidence="1 2">NRRL 28638</strain>
    </source>
</reference>
<evidence type="ECO:0000313" key="1">
    <source>
        <dbReference type="EMBL" id="KXN64697.1"/>
    </source>
</evidence>
<dbReference type="EMBL" id="KQ965264">
    <property type="protein sequence ID" value="KXN64697.1"/>
    <property type="molecule type" value="Genomic_DNA"/>
</dbReference>
<name>A0A137NPN0_CONC2</name>
<sequence>MPSLSCNIAVANSPCTFSNDKQTDNDEPGTNQISSSIACAPVLQFIKLQSSSVLLNPYPIIQKQSTE</sequence>
<dbReference type="AlphaFoldDB" id="A0A137NPN0"/>